<dbReference type="EMBL" id="BEYU01000118">
    <property type="protein sequence ID" value="GBG32243.1"/>
    <property type="molecule type" value="Genomic_DNA"/>
</dbReference>
<proteinExistence type="predicted"/>
<protein>
    <recommendedName>
        <fullName evidence="3">J domain-containing protein</fullName>
    </recommendedName>
</protein>
<organism evidence="1 2">
    <name type="scientific">Hondaea fermentalgiana</name>
    <dbReference type="NCBI Taxonomy" id="2315210"/>
    <lineage>
        <taxon>Eukaryota</taxon>
        <taxon>Sar</taxon>
        <taxon>Stramenopiles</taxon>
        <taxon>Bigyra</taxon>
        <taxon>Labyrinthulomycetes</taxon>
        <taxon>Thraustochytrida</taxon>
        <taxon>Thraustochytriidae</taxon>
        <taxon>Hondaea</taxon>
    </lineage>
</organism>
<dbReference type="InParanoid" id="A0A2R5GUA8"/>
<dbReference type="OrthoDB" id="3135773at2759"/>
<keyword evidence="2" id="KW-1185">Reference proteome</keyword>
<dbReference type="Proteomes" id="UP000241890">
    <property type="component" value="Unassembled WGS sequence"/>
</dbReference>
<evidence type="ECO:0008006" key="3">
    <source>
        <dbReference type="Google" id="ProtNLM"/>
    </source>
</evidence>
<comment type="caution">
    <text evidence="1">The sequence shown here is derived from an EMBL/GenBank/DDBJ whole genome shotgun (WGS) entry which is preliminary data.</text>
</comment>
<accession>A0A2R5GUA8</accession>
<evidence type="ECO:0000313" key="1">
    <source>
        <dbReference type="EMBL" id="GBG32243.1"/>
    </source>
</evidence>
<name>A0A2R5GUA8_9STRA</name>
<evidence type="ECO:0000313" key="2">
    <source>
        <dbReference type="Proteomes" id="UP000241890"/>
    </source>
</evidence>
<dbReference type="AlphaFoldDB" id="A0A2R5GUA8"/>
<reference evidence="1 2" key="1">
    <citation type="submission" date="2017-12" db="EMBL/GenBank/DDBJ databases">
        <title>Sequencing, de novo assembly and annotation of complete genome of a new Thraustochytrid species, strain FCC1311.</title>
        <authorList>
            <person name="Sedici K."/>
            <person name="Godart F."/>
            <person name="Aiese Cigliano R."/>
            <person name="Sanseverino W."/>
            <person name="Barakat M."/>
            <person name="Ortet P."/>
            <person name="Marechal E."/>
            <person name="Cagnac O."/>
            <person name="Amato A."/>
        </authorList>
    </citation>
    <scope>NUCLEOTIDE SEQUENCE [LARGE SCALE GENOMIC DNA]</scope>
</reference>
<gene>
    <name evidence="1" type="ORF">FCC1311_084682</name>
</gene>
<sequence length="558" mass="62969">MGQAHTVPFVAPATGQGVDEAAVIAKARAATDVEGELSRILRVPEVSLREASCKSFWEPPAMKFARSFLIGFIESLCGNKANARTHLAEVEDLLAGAFKNNRVSRFMERVLNIDSEEAFEKVFNDSKKRAASTKVLSSHVTELKEIMTLAQATLRHKGASRISLRDREAKLANALTCLPSGSKLTQDAQIFRLRLCWRYLQTESIDKAEIYHYGRLCLDLLEECTAYEDMSHEWSSSARAPRASFELCNELSNSISSTCLDIGLLQQGIRLTTNATVRAHLCLVTTRKYNHQLVRFRAYKKFAKASAAAEHGKRILHDESLDKVGLRDEANELQKSIEEDLAFVRAQQLVWQGRRLLNEAIHDSEDLDVERLWDAIDLFNSVSDEVLEEHARALGGIAHAYQALGLFECAVKYSSQCIATSLASYPVNLRLRSWYKRCERILKERDRRNAAEAREAERRQAELDAPILKELEPELKAIKEAAEKSWADLIAHVFKAHPVQGHTVPTDLSPDNQRKALLKALLAYHPDKTERSSSRKEVLLRGRITRHLNHFYNNSKGL</sequence>